<accession>A0ABW2K2R7</accession>
<dbReference type="Proteomes" id="UP001596494">
    <property type="component" value="Unassembled WGS sequence"/>
</dbReference>
<comment type="caution">
    <text evidence="2">The sequence shown here is derived from an EMBL/GenBank/DDBJ whole genome shotgun (WGS) entry which is preliminary data.</text>
</comment>
<evidence type="ECO:0000256" key="1">
    <source>
        <dbReference type="SAM" id="Phobius"/>
    </source>
</evidence>
<name>A0ABW2K2R7_9BACI</name>
<keyword evidence="1" id="KW-0812">Transmembrane</keyword>
<dbReference type="RefSeq" id="WP_289214584.1">
    <property type="nucleotide sequence ID" value="NZ_JAPVRC010000001.1"/>
</dbReference>
<organism evidence="2 3">
    <name type="scientific">Halobacillus campisalis</name>
    <dbReference type="NCBI Taxonomy" id="435909"/>
    <lineage>
        <taxon>Bacteria</taxon>
        <taxon>Bacillati</taxon>
        <taxon>Bacillota</taxon>
        <taxon>Bacilli</taxon>
        <taxon>Bacillales</taxon>
        <taxon>Bacillaceae</taxon>
        <taxon>Halobacillus</taxon>
    </lineage>
</organism>
<proteinExistence type="predicted"/>
<protein>
    <submittedName>
        <fullName evidence="2">Uncharacterized protein</fullName>
    </submittedName>
</protein>
<gene>
    <name evidence="2" type="ORF">ACFQMN_09125</name>
</gene>
<evidence type="ECO:0000313" key="3">
    <source>
        <dbReference type="Proteomes" id="UP001596494"/>
    </source>
</evidence>
<keyword evidence="3" id="KW-1185">Reference proteome</keyword>
<dbReference type="EMBL" id="JBHTBY010000006">
    <property type="protein sequence ID" value="MFC7321041.1"/>
    <property type="molecule type" value="Genomic_DNA"/>
</dbReference>
<sequence length="40" mass="4588">MLELILFGILVVLIAVACNIKLVGEKILEKEERRRLILQP</sequence>
<evidence type="ECO:0000313" key="2">
    <source>
        <dbReference type="EMBL" id="MFC7321041.1"/>
    </source>
</evidence>
<keyword evidence="1" id="KW-0472">Membrane</keyword>
<reference evidence="3" key="1">
    <citation type="journal article" date="2019" name="Int. J. Syst. Evol. Microbiol.">
        <title>The Global Catalogue of Microorganisms (GCM) 10K type strain sequencing project: providing services to taxonomists for standard genome sequencing and annotation.</title>
        <authorList>
            <consortium name="The Broad Institute Genomics Platform"/>
            <consortium name="The Broad Institute Genome Sequencing Center for Infectious Disease"/>
            <person name="Wu L."/>
            <person name="Ma J."/>
        </authorList>
    </citation>
    <scope>NUCLEOTIDE SEQUENCE [LARGE SCALE GENOMIC DNA]</scope>
    <source>
        <strain evidence="3">CCUG 73951</strain>
    </source>
</reference>
<keyword evidence="1" id="KW-1133">Transmembrane helix</keyword>
<feature type="transmembrane region" description="Helical" evidence="1">
    <location>
        <begin position="6"/>
        <end position="24"/>
    </location>
</feature>